<protein>
    <submittedName>
        <fullName evidence="1">Uncharacterized protein</fullName>
    </submittedName>
</protein>
<evidence type="ECO:0000313" key="1">
    <source>
        <dbReference type="EMBL" id="MBD3364097.1"/>
    </source>
</evidence>
<comment type="caution">
    <text evidence="1">The sequence shown here is derived from an EMBL/GenBank/DDBJ whole genome shotgun (WGS) entry which is preliminary data.</text>
</comment>
<reference evidence="1" key="1">
    <citation type="submission" date="2019-11" db="EMBL/GenBank/DDBJ databases">
        <title>Microbial mats filling the niche in hypersaline microbial mats.</title>
        <authorList>
            <person name="Wong H.L."/>
            <person name="Macleod F.I."/>
            <person name="White R.A. III"/>
            <person name="Burns B.P."/>
        </authorList>
    </citation>
    <scope>NUCLEOTIDE SEQUENCE</scope>
    <source>
        <strain evidence="1">Bin_327</strain>
    </source>
</reference>
<proteinExistence type="predicted"/>
<dbReference type="Proteomes" id="UP000630660">
    <property type="component" value="Unassembled WGS sequence"/>
</dbReference>
<accession>A0A9D5K897</accession>
<organism evidence="1 2">
    <name type="scientific">candidate division WOR-3 bacterium</name>
    <dbReference type="NCBI Taxonomy" id="2052148"/>
    <lineage>
        <taxon>Bacteria</taxon>
        <taxon>Bacteria division WOR-3</taxon>
    </lineage>
</organism>
<sequence length="118" mass="12777">MTPAFTLAETWSLSGGTVINAIMDLIKTTGERDIGVIEHPDVIEEEGEDSTVDVITVYMANLMEGLAKAEVVVPNISKVIDYLLQYQGLTDFVLLAAQKSPSPIRFGNKIIPGSLSRP</sequence>
<evidence type="ECO:0000313" key="2">
    <source>
        <dbReference type="Proteomes" id="UP000630660"/>
    </source>
</evidence>
<name>A0A9D5K897_UNCW3</name>
<gene>
    <name evidence="1" type="ORF">GF359_02665</name>
</gene>
<dbReference type="AlphaFoldDB" id="A0A9D5K897"/>
<dbReference type="EMBL" id="WJKJ01000082">
    <property type="protein sequence ID" value="MBD3364097.1"/>
    <property type="molecule type" value="Genomic_DNA"/>
</dbReference>